<feature type="transmembrane region" description="Helical" evidence="2">
    <location>
        <begin position="142"/>
        <end position="158"/>
    </location>
</feature>
<organism evidence="4 5">
    <name type="scientific">Ziziphus jujuba var. spinosa</name>
    <dbReference type="NCBI Taxonomy" id="714518"/>
    <lineage>
        <taxon>Eukaryota</taxon>
        <taxon>Viridiplantae</taxon>
        <taxon>Streptophyta</taxon>
        <taxon>Embryophyta</taxon>
        <taxon>Tracheophyta</taxon>
        <taxon>Spermatophyta</taxon>
        <taxon>Magnoliopsida</taxon>
        <taxon>eudicotyledons</taxon>
        <taxon>Gunneridae</taxon>
        <taxon>Pentapetalae</taxon>
        <taxon>rosids</taxon>
        <taxon>fabids</taxon>
        <taxon>Rosales</taxon>
        <taxon>Rhamnaceae</taxon>
        <taxon>Paliureae</taxon>
        <taxon>Ziziphus</taxon>
    </lineage>
</organism>
<dbReference type="AlphaFoldDB" id="A0A978VC24"/>
<protein>
    <recommendedName>
        <fullName evidence="3">DUF4220 domain-containing protein</fullName>
    </recommendedName>
</protein>
<feature type="compositionally biased region" description="Basic and acidic residues" evidence="1">
    <location>
        <begin position="506"/>
        <end position="523"/>
    </location>
</feature>
<gene>
    <name evidence="4" type="ORF">FEM48_Zijuj05G0016700</name>
</gene>
<feature type="transmembrane region" description="Helical" evidence="2">
    <location>
        <begin position="336"/>
        <end position="358"/>
    </location>
</feature>
<feature type="transmembrane region" description="Helical" evidence="2">
    <location>
        <begin position="89"/>
        <end position="109"/>
    </location>
</feature>
<dbReference type="InterPro" id="IPR007658">
    <property type="entry name" value="DUF594"/>
</dbReference>
<dbReference type="Pfam" id="PF04578">
    <property type="entry name" value="DUF594"/>
    <property type="match status" value="1"/>
</dbReference>
<evidence type="ECO:0000313" key="5">
    <source>
        <dbReference type="Proteomes" id="UP000813462"/>
    </source>
</evidence>
<dbReference type="Proteomes" id="UP000813462">
    <property type="component" value="Unassembled WGS sequence"/>
</dbReference>
<sequence length="714" mass="82922">MELPIPNKLEKLWDLWDIRLSVLLSLLLQVFLVLFAPFRQRSRNCFLLMLIWSAYLIADWIAAVTIGLITKSQNDSRVKPKQNEDVLAFWASFLLLHLGGPDSITSFALEDNEFWLRHLFGLLLQVLGAGYSFFLTLPKNQLWIPTILVFVVGTIKYAERTFALYLASLDCFGSTTLPKPYPGPDYEEAVAIYSTTRSVEVPEQTEVTMAPNLGNYRDRKFAIHLQPNLESDQVELMGLAHSLFENFKGLIVGFLLSSKYRESSRDFFLQTKPEVSFRLIEYELSFMYQALHTKMDVVQTKAGRVFRLISLFFLVVAFMSFQFLVDKDKFKKFELILTYCLLTGAIVLDIFSGIKLIFSDLVLIAHKNWKKYIPDCFLQRRRWSNSVSLYNMIAYCVDWRWLWKWKYLFPDFIRSMLDKLKMMKFSSSDKIIEDLTSFIFEELKNKSSNAKTLSEAMEKCSQRGDGALFGTSSYIKLKWSISEFQYGESLLLWHLATELCYQATEKKSNPEKNDRDDREKISNPEEDDRDDREKISNPEEDDREKKSRTICKILSDYMFYLLVMKPAMLAPVLGNWQIVFQDTFEEAKRYLSKYSISSHAEACKRLINVKTKFRPAAVKGIRSKSVLFDACILAQQLQHLEEELEENQWVLMSKVWVELMCYGAINCRPIVHAQQPSKGGELLTFTWLLMNHLGLGLQFNEQDMHAGTRLVAVK</sequence>
<keyword evidence="2" id="KW-0472">Membrane</keyword>
<feature type="transmembrane region" description="Helical" evidence="2">
    <location>
        <begin position="20"/>
        <end position="38"/>
    </location>
</feature>
<comment type="caution">
    <text evidence="4">The sequence shown here is derived from an EMBL/GenBank/DDBJ whole genome shotgun (WGS) entry which is preliminary data.</text>
</comment>
<feature type="compositionally biased region" description="Basic and acidic residues" evidence="1">
    <location>
        <begin position="531"/>
        <end position="543"/>
    </location>
</feature>
<proteinExistence type="predicted"/>
<dbReference type="InterPro" id="IPR025315">
    <property type="entry name" value="DUF4220"/>
</dbReference>
<reference evidence="4" key="1">
    <citation type="journal article" date="2021" name="Front. Plant Sci.">
        <title>Chromosome-Scale Genome Assembly for Chinese Sour Jujube and Insights Into Its Genome Evolution and Domestication Signature.</title>
        <authorList>
            <person name="Shen L.-Y."/>
            <person name="Luo H."/>
            <person name="Wang X.-L."/>
            <person name="Wang X.-M."/>
            <person name="Qiu X.-J."/>
            <person name="Liu H."/>
            <person name="Zhou S.-S."/>
            <person name="Jia K.-H."/>
            <person name="Nie S."/>
            <person name="Bao Y.-T."/>
            <person name="Zhang R.-G."/>
            <person name="Yun Q.-Z."/>
            <person name="Chai Y.-H."/>
            <person name="Lu J.-Y."/>
            <person name="Li Y."/>
            <person name="Zhao S.-W."/>
            <person name="Mao J.-F."/>
            <person name="Jia S.-G."/>
            <person name="Mao Y.-M."/>
        </authorList>
    </citation>
    <scope>NUCLEOTIDE SEQUENCE</scope>
    <source>
        <strain evidence="4">AT0</strain>
        <tissue evidence="4">Leaf</tissue>
    </source>
</reference>
<evidence type="ECO:0000259" key="3">
    <source>
        <dbReference type="Pfam" id="PF13968"/>
    </source>
</evidence>
<evidence type="ECO:0000256" key="2">
    <source>
        <dbReference type="SAM" id="Phobius"/>
    </source>
</evidence>
<feature type="transmembrane region" description="Helical" evidence="2">
    <location>
        <begin position="45"/>
        <end position="69"/>
    </location>
</feature>
<evidence type="ECO:0000313" key="4">
    <source>
        <dbReference type="EMBL" id="KAH7527913.1"/>
    </source>
</evidence>
<keyword evidence="2" id="KW-0812">Transmembrane</keyword>
<feature type="transmembrane region" description="Helical" evidence="2">
    <location>
        <begin position="116"/>
        <end position="136"/>
    </location>
</feature>
<dbReference type="PANTHER" id="PTHR31325">
    <property type="entry name" value="OS01G0798800 PROTEIN-RELATED"/>
    <property type="match status" value="1"/>
</dbReference>
<dbReference type="EMBL" id="JAEACU010000005">
    <property type="protein sequence ID" value="KAH7527913.1"/>
    <property type="molecule type" value="Genomic_DNA"/>
</dbReference>
<name>A0A978VC24_ZIZJJ</name>
<dbReference type="Pfam" id="PF13968">
    <property type="entry name" value="DUF4220"/>
    <property type="match status" value="1"/>
</dbReference>
<keyword evidence="2" id="KW-1133">Transmembrane helix</keyword>
<feature type="region of interest" description="Disordered" evidence="1">
    <location>
        <begin position="506"/>
        <end position="543"/>
    </location>
</feature>
<evidence type="ECO:0000256" key="1">
    <source>
        <dbReference type="SAM" id="MobiDB-lite"/>
    </source>
</evidence>
<feature type="transmembrane region" description="Helical" evidence="2">
    <location>
        <begin position="305"/>
        <end position="324"/>
    </location>
</feature>
<accession>A0A978VC24</accession>
<feature type="domain" description="DUF4220" evidence="3">
    <location>
        <begin position="52"/>
        <end position="395"/>
    </location>
</feature>